<dbReference type="InterPro" id="IPR020013">
    <property type="entry name" value="Flagellar_FlgE/F/G"/>
</dbReference>
<evidence type="ECO:0000256" key="4">
    <source>
        <dbReference type="ARBA" id="ARBA00023143"/>
    </source>
</evidence>
<feature type="domain" description="Flagellar basal-body/hook protein C-terminal" evidence="7">
    <location>
        <begin position="356"/>
        <end position="400"/>
    </location>
</feature>
<dbReference type="Pfam" id="PF07559">
    <property type="entry name" value="FlgE_D2"/>
    <property type="match status" value="1"/>
</dbReference>
<dbReference type="Gene3D" id="2.60.98.20">
    <property type="entry name" value="Flagellar hook protein FlgE"/>
    <property type="match status" value="1"/>
</dbReference>
<keyword evidence="11" id="KW-1185">Reference proteome</keyword>
<evidence type="ECO:0000313" key="10">
    <source>
        <dbReference type="EMBL" id="MBB6167654.1"/>
    </source>
</evidence>
<gene>
    <name evidence="10" type="ORF">HNQ73_001277</name>
</gene>
<keyword evidence="10" id="KW-0966">Cell projection</keyword>
<dbReference type="RefSeq" id="WP_183333434.1">
    <property type="nucleotide sequence ID" value="NZ_BMHX01000003.1"/>
</dbReference>
<evidence type="ECO:0000256" key="3">
    <source>
        <dbReference type="ARBA" id="ARBA00019015"/>
    </source>
</evidence>
<dbReference type="Pfam" id="PF00460">
    <property type="entry name" value="Flg_bb_rod"/>
    <property type="match status" value="1"/>
</dbReference>
<dbReference type="EMBL" id="JACHEH010000003">
    <property type="protein sequence ID" value="MBB6167654.1"/>
    <property type="molecule type" value="Genomic_DNA"/>
</dbReference>
<reference evidence="10 11" key="1">
    <citation type="submission" date="2020-08" db="EMBL/GenBank/DDBJ databases">
        <title>Genomic Encyclopedia of Type Strains, Phase IV (KMG-IV): sequencing the most valuable type-strain genomes for metagenomic binning, comparative biology and taxonomic classification.</title>
        <authorList>
            <person name="Goeker M."/>
        </authorList>
    </citation>
    <scope>NUCLEOTIDE SEQUENCE [LARGE SCALE GENOMIC DNA]</scope>
    <source>
        <strain evidence="10 11">DSM 101465</strain>
    </source>
</reference>
<dbReference type="Pfam" id="PF06429">
    <property type="entry name" value="Flg_bbr_C"/>
    <property type="match status" value="1"/>
</dbReference>
<dbReference type="InterPro" id="IPR001444">
    <property type="entry name" value="Flag_bb_rod_N"/>
</dbReference>
<dbReference type="InterPro" id="IPR019776">
    <property type="entry name" value="Flagellar_basal_body_rod_CS"/>
</dbReference>
<evidence type="ECO:0000259" key="8">
    <source>
        <dbReference type="Pfam" id="PF07559"/>
    </source>
</evidence>
<comment type="caution">
    <text evidence="10">The sequence shown here is derived from an EMBL/GenBank/DDBJ whole genome shotgun (WGS) entry which is preliminary data.</text>
</comment>
<dbReference type="GO" id="GO:0009424">
    <property type="term" value="C:bacterial-type flagellum hook"/>
    <property type="evidence" value="ECO:0007669"/>
    <property type="project" value="TreeGrafter"/>
</dbReference>
<dbReference type="GO" id="GO:0005829">
    <property type="term" value="C:cytosol"/>
    <property type="evidence" value="ECO:0007669"/>
    <property type="project" value="TreeGrafter"/>
</dbReference>
<feature type="domain" description="Flagellar hook protein FlgE D2" evidence="8">
    <location>
        <begin position="177"/>
        <end position="273"/>
    </location>
</feature>
<dbReference type="PANTHER" id="PTHR30435:SF1">
    <property type="entry name" value="FLAGELLAR HOOK PROTEIN FLGE"/>
    <property type="match status" value="1"/>
</dbReference>
<comment type="similarity">
    <text evidence="2 5">Belongs to the flagella basal body rod proteins family.</text>
</comment>
<evidence type="ECO:0000259" key="9">
    <source>
        <dbReference type="Pfam" id="PF22692"/>
    </source>
</evidence>
<comment type="subcellular location">
    <subcellularLocation>
        <location evidence="1 5">Bacterial flagellum basal body</location>
    </subcellularLocation>
</comment>
<evidence type="ECO:0000256" key="1">
    <source>
        <dbReference type="ARBA" id="ARBA00004117"/>
    </source>
</evidence>
<comment type="function">
    <text evidence="5">A flexible structure which links the flagellar filament to the drive apparatus in the basal body.</text>
</comment>
<name>A0A841K9U3_9HYPH</name>
<evidence type="ECO:0000256" key="5">
    <source>
        <dbReference type="RuleBase" id="RU362116"/>
    </source>
</evidence>
<organism evidence="10 11">
    <name type="scientific">Chelatococcus composti</name>
    <dbReference type="NCBI Taxonomy" id="1743235"/>
    <lineage>
        <taxon>Bacteria</taxon>
        <taxon>Pseudomonadati</taxon>
        <taxon>Pseudomonadota</taxon>
        <taxon>Alphaproteobacteria</taxon>
        <taxon>Hyphomicrobiales</taxon>
        <taxon>Chelatococcaceae</taxon>
        <taxon>Chelatococcus</taxon>
    </lineage>
</organism>
<evidence type="ECO:0000256" key="2">
    <source>
        <dbReference type="ARBA" id="ARBA00009677"/>
    </source>
</evidence>
<dbReference type="Pfam" id="PF22692">
    <property type="entry name" value="LlgE_F_G_D1"/>
    <property type="match status" value="1"/>
</dbReference>
<dbReference type="AlphaFoldDB" id="A0A841K9U3"/>
<evidence type="ECO:0000259" key="7">
    <source>
        <dbReference type="Pfam" id="PF06429"/>
    </source>
</evidence>
<dbReference type="InterPro" id="IPR037925">
    <property type="entry name" value="FlgE/F/G-like"/>
</dbReference>
<keyword evidence="4 5" id="KW-0975">Bacterial flagellum</keyword>
<keyword evidence="10" id="KW-0282">Flagellum</keyword>
<dbReference type="GO" id="GO:0009425">
    <property type="term" value="C:bacterial-type flagellum basal body"/>
    <property type="evidence" value="ECO:0007669"/>
    <property type="project" value="UniProtKB-SubCell"/>
</dbReference>
<dbReference type="InterPro" id="IPR053967">
    <property type="entry name" value="LlgE_F_G-like_D1"/>
</dbReference>
<dbReference type="NCBIfam" id="TIGR03506">
    <property type="entry name" value="FlgEFG_subfam"/>
    <property type="match status" value="1"/>
</dbReference>
<evidence type="ECO:0000313" key="11">
    <source>
        <dbReference type="Proteomes" id="UP000588017"/>
    </source>
</evidence>
<feature type="domain" description="Flagellar basal body rod protein N-terminal" evidence="6">
    <location>
        <begin position="7"/>
        <end position="37"/>
    </location>
</feature>
<accession>A0A841K9U3</accession>
<feature type="domain" description="Flagellar hook protein FlgE/F/G-like D1" evidence="9">
    <location>
        <begin position="84"/>
        <end position="135"/>
    </location>
</feature>
<proteinExistence type="inferred from homology"/>
<dbReference type="SUPFAM" id="SSF117143">
    <property type="entry name" value="Flagellar hook protein flgE"/>
    <property type="match status" value="1"/>
</dbReference>
<dbReference type="InterPro" id="IPR011491">
    <property type="entry name" value="FlgE_D2"/>
</dbReference>
<dbReference type="GO" id="GO:0071978">
    <property type="term" value="P:bacterial-type flagellum-dependent swarming motility"/>
    <property type="evidence" value="ECO:0007669"/>
    <property type="project" value="TreeGrafter"/>
</dbReference>
<evidence type="ECO:0000259" key="6">
    <source>
        <dbReference type="Pfam" id="PF00460"/>
    </source>
</evidence>
<sequence>MSLYGVLRTGVSGMNAQSNKLGTVADNIANANTTGYKRASTEFSSLVLSSGKGSYNSGAVVTNVRYSISQQGPLVFTTSMADLAVQGNGFFVVSDEGGTPYLTRAGSFVPDSEGNLVNTAGYYLMGYPLANGNPNVTLNSLDGLERVNLANLAMSANPTTSASLGGNLPIGAAMGDTFQSSLIVYDNVGNKVQFNVIFEKQSDFDPLAPANQQWEVRIEGVDPTGWSAGPFTLEFDTSGQIVAGATMTPINIPNGQAMTLDVSTMQQLASDYAPLDPIVNGNAPSQVDKMEFGKDGTVYAVYEDGTRIATYRIPLATVPSPDKMTPEAGNVYSASIESGNVQVAFPGQSGLGSILSGALEQSNVDMGEELTAMIEAQRNYTANSKVFQTGSELLDVLMNLKR</sequence>
<dbReference type="PANTHER" id="PTHR30435">
    <property type="entry name" value="FLAGELLAR PROTEIN"/>
    <property type="match status" value="1"/>
</dbReference>
<keyword evidence="10" id="KW-0969">Cilium</keyword>
<dbReference type="PROSITE" id="PS00588">
    <property type="entry name" value="FLAGELLA_BB_ROD"/>
    <property type="match status" value="1"/>
</dbReference>
<dbReference type="InterPro" id="IPR010930">
    <property type="entry name" value="Flg_bb/hook_C_dom"/>
</dbReference>
<protein>
    <recommendedName>
        <fullName evidence="3 5">Flagellar hook protein FlgE</fullName>
    </recommendedName>
</protein>
<dbReference type="Proteomes" id="UP000588017">
    <property type="component" value="Unassembled WGS sequence"/>
</dbReference>
<dbReference type="InterPro" id="IPR037058">
    <property type="entry name" value="Falgellar_hook_FlgE_sf"/>
</dbReference>